<proteinExistence type="predicted"/>
<accession>A0A1Y5TP54</accession>
<organism evidence="1 2">
    <name type="scientific">Roseovarius litorisediminis</name>
    <dbReference type="NCBI Taxonomy" id="1312363"/>
    <lineage>
        <taxon>Bacteria</taxon>
        <taxon>Pseudomonadati</taxon>
        <taxon>Pseudomonadota</taxon>
        <taxon>Alphaproteobacteria</taxon>
        <taxon>Rhodobacterales</taxon>
        <taxon>Roseobacteraceae</taxon>
        <taxon>Roseovarius</taxon>
    </lineage>
</organism>
<name>A0A1Y5TP54_9RHOB</name>
<dbReference type="Proteomes" id="UP000193827">
    <property type="component" value="Unassembled WGS sequence"/>
</dbReference>
<dbReference type="RefSeq" id="WP_306372196.1">
    <property type="nucleotide sequence ID" value="NZ_FWFL01000016.1"/>
</dbReference>
<evidence type="ECO:0000313" key="1">
    <source>
        <dbReference type="EMBL" id="SLN68580.1"/>
    </source>
</evidence>
<protein>
    <recommendedName>
        <fullName evidence="3">DUF4157 domain-containing protein</fullName>
    </recommendedName>
</protein>
<dbReference type="EMBL" id="FWFL01000016">
    <property type="protein sequence ID" value="SLN68580.1"/>
    <property type="molecule type" value="Genomic_DNA"/>
</dbReference>
<reference evidence="1 2" key="1">
    <citation type="submission" date="2017-03" db="EMBL/GenBank/DDBJ databases">
        <authorList>
            <person name="Afonso C.L."/>
            <person name="Miller P.J."/>
            <person name="Scott M.A."/>
            <person name="Spackman E."/>
            <person name="Goraichik I."/>
            <person name="Dimitrov K.M."/>
            <person name="Suarez D.L."/>
            <person name="Swayne D.E."/>
        </authorList>
    </citation>
    <scope>NUCLEOTIDE SEQUENCE [LARGE SCALE GENOMIC DNA]</scope>
    <source>
        <strain evidence="1 2">CECT 8287</strain>
    </source>
</reference>
<evidence type="ECO:0008006" key="3">
    <source>
        <dbReference type="Google" id="ProtNLM"/>
    </source>
</evidence>
<dbReference type="AlphaFoldDB" id="A0A1Y5TP54"/>
<evidence type="ECO:0000313" key="2">
    <source>
        <dbReference type="Proteomes" id="UP000193827"/>
    </source>
</evidence>
<keyword evidence="2" id="KW-1185">Reference proteome</keyword>
<gene>
    <name evidence="1" type="ORF">PEL8287_03816</name>
</gene>
<sequence>MQTHGADRLHILPGVGCTPPDASPLARVTNACQSLAMRVLVFLFLILAACGRPLTPSEAAFATHIHGAEIDTSRVRLFNGALVGNVTHKRPKRPRLACRERLSPEPQTELITTAPSGVVIHNKVFFARSWYQPDFMRGYPDQLNLGNAMLLAHEITHVWQWQNRRATGYSPLRAITEHQGSDDPYLFDISTDADLMDFGYEQQASIVEEYVCCATLDPDAPRTRRLADMLRGAFPLGELPHPRDITLPWDGAQAAGICRI</sequence>